<dbReference type="AlphaFoldDB" id="A0AAE3G5A2"/>
<dbReference type="RefSeq" id="WP_253479243.1">
    <property type="nucleotide sequence ID" value="NZ_JALJXV010000006.1"/>
</dbReference>
<protein>
    <submittedName>
        <fullName evidence="2">Toxin-antitoxin system antitoxin component (TIGR02293 family)</fullName>
    </submittedName>
</protein>
<dbReference type="Pfam" id="PF09722">
    <property type="entry name" value="Xre_MbcA_ParS_C"/>
    <property type="match status" value="1"/>
</dbReference>
<evidence type="ECO:0000259" key="1">
    <source>
        <dbReference type="Pfam" id="PF09722"/>
    </source>
</evidence>
<keyword evidence="3" id="KW-1185">Reference proteome</keyword>
<accession>A0AAE3G5A2</accession>
<reference evidence="2" key="1">
    <citation type="submission" date="2022-03" db="EMBL/GenBank/DDBJ databases">
        <title>Genomic Encyclopedia of Type Strains, Phase III (KMG-III): the genomes of soil and plant-associated and newly described type strains.</title>
        <authorList>
            <person name="Whitman W."/>
        </authorList>
    </citation>
    <scope>NUCLEOTIDE SEQUENCE</scope>
    <source>
        <strain evidence="2">ANL 6-2</strain>
    </source>
</reference>
<name>A0AAE3G5A2_9GAMM</name>
<dbReference type="EMBL" id="JALJXV010000006">
    <property type="protein sequence ID" value="MCP1675632.1"/>
    <property type="molecule type" value="Genomic_DNA"/>
</dbReference>
<evidence type="ECO:0000313" key="2">
    <source>
        <dbReference type="EMBL" id="MCP1675632.1"/>
    </source>
</evidence>
<organism evidence="2 3">
    <name type="scientific">Natronocella acetinitrilica</name>
    <dbReference type="NCBI Taxonomy" id="414046"/>
    <lineage>
        <taxon>Bacteria</taxon>
        <taxon>Pseudomonadati</taxon>
        <taxon>Pseudomonadota</taxon>
        <taxon>Gammaproteobacteria</taxon>
        <taxon>Chromatiales</taxon>
        <taxon>Ectothiorhodospiraceae</taxon>
        <taxon>Natronocella</taxon>
    </lineage>
</organism>
<dbReference type="Proteomes" id="UP001205843">
    <property type="component" value="Unassembled WGS sequence"/>
</dbReference>
<comment type="caution">
    <text evidence="2">The sequence shown here is derived from an EMBL/GenBank/DDBJ whole genome shotgun (WGS) entry which is preliminary data.</text>
</comment>
<dbReference type="InterPro" id="IPR024467">
    <property type="entry name" value="Xre/MbcA/ParS-like_toxin-bd"/>
</dbReference>
<sequence length="72" mass="8001">MPDSGSKRLVRIARTRAMALDVYKDLDLAREFLRRPHHMFNGRSPLEVAAASEEGTKAVVETLGRLKYGSAS</sequence>
<feature type="domain" description="Antitoxin Xre/MbcA/ParS-like toxin-binding" evidence="1">
    <location>
        <begin position="19"/>
        <end position="69"/>
    </location>
</feature>
<gene>
    <name evidence="2" type="ORF">J2T57_002782</name>
</gene>
<proteinExistence type="predicted"/>
<evidence type="ECO:0000313" key="3">
    <source>
        <dbReference type="Proteomes" id="UP001205843"/>
    </source>
</evidence>